<comment type="caution">
    <text evidence="1">The sequence shown here is derived from an EMBL/GenBank/DDBJ whole genome shotgun (WGS) entry which is preliminary data.</text>
</comment>
<sequence length="61" mass="6445">MPGAACARFHAIRHPMGQASKDVSLLTPPEEIFRAHPGDQGIHPDPKAVRAVVPDVPAGRA</sequence>
<accession>A0ABQ3DI38</accession>
<proteinExistence type="predicted"/>
<gene>
    <name evidence="1" type="ORF">GCM10010346_20610</name>
</gene>
<organism evidence="1 2">
    <name type="scientific">Streptomyces chryseus</name>
    <dbReference type="NCBI Taxonomy" id="68186"/>
    <lineage>
        <taxon>Bacteria</taxon>
        <taxon>Bacillati</taxon>
        <taxon>Actinomycetota</taxon>
        <taxon>Actinomycetes</taxon>
        <taxon>Kitasatosporales</taxon>
        <taxon>Streptomycetaceae</taxon>
        <taxon>Streptomyces</taxon>
    </lineage>
</organism>
<name>A0ABQ3DI38_9ACTN</name>
<dbReference type="EMBL" id="BMVO01000004">
    <property type="protein sequence ID" value="GHA97661.1"/>
    <property type="molecule type" value="Genomic_DNA"/>
</dbReference>
<evidence type="ECO:0000313" key="2">
    <source>
        <dbReference type="Proteomes" id="UP000599437"/>
    </source>
</evidence>
<dbReference type="Proteomes" id="UP000599437">
    <property type="component" value="Unassembled WGS sequence"/>
</dbReference>
<reference evidence="2" key="1">
    <citation type="journal article" date="2019" name="Int. J. Syst. Evol. Microbiol.">
        <title>The Global Catalogue of Microorganisms (GCM) 10K type strain sequencing project: providing services to taxonomists for standard genome sequencing and annotation.</title>
        <authorList>
            <consortium name="The Broad Institute Genomics Platform"/>
            <consortium name="The Broad Institute Genome Sequencing Center for Infectious Disease"/>
            <person name="Wu L."/>
            <person name="Ma J."/>
        </authorList>
    </citation>
    <scope>NUCLEOTIDE SEQUENCE [LARGE SCALE GENOMIC DNA]</scope>
    <source>
        <strain evidence="2">JCM 4737</strain>
    </source>
</reference>
<evidence type="ECO:0000313" key="1">
    <source>
        <dbReference type="EMBL" id="GHA97661.1"/>
    </source>
</evidence>
<keyword evidence="2" id="KW-1185">Reference proteome</keyword>
<protein>
    <submittedName>
        <fullName evidence="1">Uncharacterized protein</fullName>
    </submittedName>
</protein>